<keyword evidence="3" id="KW-1185">Reference proteome</keyword>
<feature type="region of interest" description="Disordered" evidence="1">
    <location>
        <begin position="896"/>
        <end position="922"/>
    </location>
</feature>
<gene>
    <name evidence="2" type="ORF">Plil01_000942000</name>
</gene>
<proteinExistence type="predicted"/>
<feature type="compositionally biased region" description="Low complexity" evidence="1">
    <location>
        <begin position="288"/>
        <end position="301"/>
    </location>
</feature>
<accession>A0A9W6WZU0</accession>
<evidence type="ECO:0000313" key="2">
    <source>
        <dbReference type="EMBL" id="GMF23356.1"/>
    </source>
</evidence>
<dbReference type="Proteomes" id="UP001165083">
    <property type="component" value="Unassembled WGS sequence"/>
</dbReference>
<feature type="compositionally biased region" description="Polar residues" evidence="1">
    <location>
        <begin position="334"/>
        <end position="343"/>
    </location>
</feature>
<feature type="compositionally biased region" description="Basic residues" evidence="1">
    <location>
        <begin position="345"/>
        <end position="358"/>
    </location>
</feature>
<feature type="region of interest" description="Disordered" evidence="1">
    <location>
        <begin position="183"/>
        <end position="379"/>
    </location>
</feature>
<dbReference type="EMBL" id="BSXW01000473">
    <property type="protein sequence ID" value="GMF23356.1"/>
    <property type="molecule type" value="Genomic_DNA"/>
</dbReference>
<protein>
    <submittedName>
        <fullName evidence="2">Unnamed protein product</fullName>
    </submittedName>
</protein>
<feature type="region of interest" description="Disordered" evidence="1">
    <location>
        <begin position="1"/>
        <end position="73"/>
    </location>
</feature>
<feature type="compositionally biased region" description="Basic and acidic residues" evidence="1">
    <location>
        <begin position="321"/>
        <end position="330"/>
    </location>
</feature>
<sequence>MMRSMGAAGMGVDSPSSDPPSQVPAIAAEDEEKRDYRADNEDEDDYDVDNSFDIPNSSGSGDAESTEDYDGDELRKDNEMQQETTNILPALPGILQHETMETLSSATDSVARETLNFEHHTVIRDTTVVKKFSRPIAEEDIGATESDSIFQENKIAAIAVTKSTAVIDRTTSSIVGSAVTDELGDGASSYISSEEHEESISEDSDMGNKAEGAPYLESLLDENDQGMNDDGQEEHSENLSTGEEEKHAVAETMEVQGGENLVNENLPSGSDADGEKIDTLDQHNEGVQKAQAPAEQTAASAKTPPKSLKRKQASQQPSVEVFEKVDDDGGHQSPAKTVASTPVHTPKRPKRGGAKTPRKAAPTITESASPSEKLPQRRSSRIKIEPPKFTYPVKLLSDDTVMTHFDRTPTNATSPATPNMVCKYCGTKVPTSRGVAARHLKACPAFERQEQVVSKVDHVDVNEETAALLSPATKNVKIEAASHRPTEASNKYMDAVLLMGSETLALKLKDAFQRTAFAGHGAISRFQDLIRDDVTGLRYLHVQSLLDAVDPRDGPVNQLHAKLPGFLRATSQDPLESVSKAKARDLEKYPLCFPAPRSIARRFIAPLAAELGLEYAMHRHTATLVSCPQEETVLDWRFHRTEMVVFQLRGKSVLKLKKSHVEHPLHCFHPESWFLNDTMHAAKAHRVATEDKGTLGFLAPPGDDMHVFDEDENGDAPSVEPKEHMMKPGSVAYVPAGVWFETETQDNHALWLEVQLASVTYDELVFSALKQLAWGDKQWRMGVQLYPGDRGHGKQTRHHITACIKSLRSEMNELEEGDLLPEYAVTEDLRELIAEGLIHETSKSPTSTSIEVDLTNPGFKLKHVKVFKDAAYRVNPVAVIMSTDEIPHLEVDDTQAAGHAAGSARTPRRALKKSPKPKPKRKQVLRVISHAGKHTYVLDEIFGNDKLCSQLHVTFQCSAEQSIMVEWLRGRGAEPFDLEEFSRCDSSLRQSKTPTRYEEKVRNLLRFLCFVGYVTQVKSPSA</sequence>
<feature type="compositionally biased region" description="Basic residues" evidence="1">
    <location>
        <begin position="906"/>
        <end position="922"/>
    </location>
</feature>
<feature type="compositionally biased region" description="Basic and acidic residues" evidence="1">
    <location>
        <begin position="273"/>
        <end position="286"/>
    </location>
</feature>
<comment type="caution">
    <text evidence="2">The sequence shown here is derived from an EMBL/GenBank/DDBJ whole genome shotgun (WGS) entry which is preliminary data.</text>
</comment>
<organism evidence="2 3">
    <name type="scientific">Phytophthora lilii</name>
    <dbReference type="NCBI Taxonomy" id="2077276"/>
    <lineage>
        <taxon>Eukaryota</taxon>
        <taxon>Sar</taxon>
        <taxon>Stramenopiles</taxon>
        <taxon>Oomycota</taxon>
        <taxon>Peronosporomycetes</taxon>
        <taxon>Peronosporales</taxon>
        <taxon>Peronosporaceae</taxon>
        <taxon>Phytophthora</taxon>
    </lineage>
</organism>
<dbReference type="AlphaFoldDB" id="A0A9W6WZU0"/>
<evidence type="ECO:0000313" key="3">
    <source>
        <dbReference type="Proteomes" id="UP001165083"/>
    </source>
</evidence>
<dbReference type="OrthoDB" id="47172at2759"/>
<feature type="compositionally biased region" description="Acidic residues" evidence="1">
    <location>
        <begin position="40"/>
        <end position="50"/>
    </location>
</feature>
<feature type="compositionally biased region" description="Basic and acidic residues" evidence="1">
    <location>
        <begin position="233"/>
        <end position="249"/>
    </location>
</feature>
<dbReference type="Gene3D" id="2.60.120.650">
    <property type="entry name" value="Cupin"/>
    <property type="match status" value="1"/>
</dbReference>
<evidence type="ECO:0000256" key="1">
    <source>
        <dbReference type="SAM" id="MobiDB-lite"/>
    </source>
</evidence>
<name>A0A9W6WZU0_9STRA</name>
<reference evidence="2" key="1">
    <citation type="submission" date="2023-04" db="EMBL/GenBank/DDBJ databases">
        <title>Phytophthora lilii NBRC 32176.</title>
        <authorList>
            <person name="Ichikawa N."/>
            <person name="Sato H."/>
            <person name="Tonouchi N."/>
        </authorList>
    </citation>
    <scope>NUCLEOTIDE SEQUENCE</scope>
    <source>
        <strain evidence="2">NBRC 32176</strain>
    </source>
</reference>
<feature type="compositionally biased region" description="Acidic residues" evidence="1">
    <location>
        <begin position="195"/>
        <end position="205"/>
    </location>
</feature>